<keyword evidence="5" id="KW-0539">Nucleus</keyword>
<feature type="compositionally biased region" description="Polar residues" evidence="6">
    <location>
        <begin position="87"/>
        <end position="110"/>
    </location>
</feature>
<evidence type="ECO:0000313" key="9">
    <source>
        <dbReference type="Proteomes" id="UP000028045"/>
    </source>
</evidence>
<dbReference type="Gene3D" id="4.10.240.10">
    <property type="entry name" value="Zn(2)-C6 fungal-type DNA-binding domain"/>
    <property type="match status" value="1"/>
</dbReference>
<dbReference type="HOGENOM" id="CLU_009941_0_0_1"/>
<dbReference type="InterPro" id="IPR036864">
    <property type="entry name" value="Zn2-C6_fun-type_DNA-bd_sf"/>
</dbReference>
<dbReference type="GO" id="GO:0003677">
    <property type="term" value="F:DNA binding"/>
    <property type="evidence" value="ECO:0007669"/>
    <property type="project" value="InterPro"/>
</dbReference>
<dbReference type="GO" id="GO:0000981">
    <property type="term" value="F:DNA-binding transcription factor activity, RNA polymerase II-specific"/>
    <property type="evidence" value="ECO:0007669"/>
    <property type="project" value="InterPro"/>
</dbReference>
<gene>
    <name evidence="8" type="ORF">S7711_04687</name>
</gene>
<feature type="domain" description="Zn(2)-C6 fungal-type" evidence="7">
    <location>
        <begin position="24"/>
        <end position="54"/>
    </location>
</feature>
<dbReference type="PROSITE" id="PS00463">
    <property type="entry name" value="ZN2_CY6_FUNGAL_1"/>
    <property type="match status" value="1"/>
</dbReference>
<dbReference type="SUPFAM" id="SSF57701">
    <property type="entry name" value="Zn2/Cys6 DNA-binding domain"/>
    <property type="match status" value="1"/>
</dbReference>
<dbReference type="CDD" id="cd12148">
    <property type="entry name" value="fungal_TF_MHR"/>
    <property type="match status" value="1"/>
</dbReference>
<name>A0A084B646_STACB</name>
<evidence type="ECO:0000256" key="4">
    <source>
        <dbReference type="ARBA" id="ARBA00023163"/>
    </source>
</evidence>
<keyword evidence="9" id="KW-1185">Reference proteome</keyword>
<dbReference type="PROSITE" id="PS50048">
    <property type="entry name" value="ZN2_CY6_FUNGAL_2"/>
    <property type="match status" value="1"/>
</dbReference>
<evidence type="ECO:0000256" key="6">
    <source>
        <dbReference type="SAM" id="MobiDB-lite"/>
    </source>
</evidence>
<evidence type="ECO:0000256" key="5">
    <source>
        <dbReference type="ARBA" id="ARBA00023242"/>
    </source>
</evidence>
<dbReference type="InterPro" id="IPR001138">
    <property type="entry name" value="Zn2Cys6_DnaBD"/>
</dbReference>
<dbReference type="PANTHER" id="PTHR47338">
    <property type="entry name" value="ZN(II)2CYS6 TRANSCRIPTION FACTOR (EUROFUNG)-RELATED"/>
    <property type="match status" value="1"/>
</dbReference>
<keyword evidence="4" id="KW-0804">Transcription</keyword>
<dbReference type="Proteomes" id="UP000028045">
    <property type="component" value="Unassembled WGS sequence"/>
</dbReference>
<dbReference type="GO" id="GO:0005634">
    <property type="term" value="C:nucleus"/>
    <property type="evidence" value="ECO:0007669"/>
    <property type="project" value="UniProtKB-SubCell"/>
</dbReference>
<dbReference type="Pfam" id="PF04082">
    <property type="entry name" value="Fungal_trans"/>
    <property type="match status" value="1"/>
</dbReference>
<dbReference type="GO" id="GO:0006351">
    <property type="term" value="P:DNA-templated transcription"/>
    <property type="evidence" value="ECO:0007669"/>
    <property type="project" value="InterPro"/>
</dbReference>
<dbReference type="InterPro" id="IPR007219">
    <property type="entry name" value="XnlR_reg_dom"/>
</dbReference>
<sequence>MDDDSEHADTRDDSNLGVGETSLSCNCCRRRKLRCSREVPTCQQCRKTGSDCVYEAKKAKPGMKAGAIDNLHRRLETPDALERAFHQQDTSGTNPATRPESSPDNELNDSTNNLLLFFAKELQRFNQGASSRTHLPTTTSRQQNGESPTKRLRTDNGFSPQTRPLVREPSVPEDEDLEALLQAYFVNVHPWIPMLHQGRLRRRLADEKERPKVQTILQSLVLVAAKYIDNMTVADRLLKTEQQAQEWRDYIVVTAMRKMSVENLQALIMITFDDIGSGRASQAWSVVGAMTRIVDYLQLAVETDEMNRSSIFRPYISLHPPADWTQAEERRRVFWNVFILDRFCSATTGWNTSLTSDDVHRRLPCDGITWRKEDPANTPYFGIWDKISGRIGNPLAFLPSHYTTLPPPPAQIVDDDVGTPSDVATSPGAPTGHVDMSSVGAFAYSIEATESLSRVTTYFLQQKVNMRDQGDLSRWLTRFKELDLRLVHWKMLLPQKWKANMARQRSRMDPNLTLAHVTHNTSMILLHQPIAYPNPKWPFNNRLPSLCSADTCEAAAVEIATIVDNFLRYAPPSVPVASQFAFCLYIASRVFLLSMRTNSAAVAVSPQFWSLLRSLDCIARRWAGPHKMCLGLEQTNLAAKYSHKLKELHIECLGSRVSILRPLGYTSEIRQTDDDSPWPISTPVNSGEGVQAQVGENGHPQAAAANDQAVQIPCMWNDTAPTDGNQAAGVNGPGMPFPVQPAPASLDIPGAISLTPGMTPQGNGEFRPLGPYHHPSIGTSDLGAISQILLDQQFVDMDRIITYDDGMFGSEFDIGPW</sequence>
<dbReference type="CDD" id="cd00067">
    <property type="entry name" value="GAL4"/>
    <property type="match status" value="1"/>
</dbReference>
<dbReference type="Pfam" id="PF00172">
    <property type="entry name" value="Zn_clus"/>
    <property type="match status" value="1"/>
</dbReference>
<comment type="subcellular location">
    <subcellularLocation>
        <location evidence="1">Nucleus</location>
    </subcellularLocation>
</comment>
<keyword evidence="2" id="KW-0479">Metal-binding</keyword>
<dbReference type="AlphaFoldDB" id="A0A084B646"/>
<feature type="region of interest" description="Disordered" evidence="6">
    <location>
        <begin position="85"/>
        <end position="110"/>
    </location>
</feature>
<organism evidence="8 9">
    <name type="scientific">Stachybotrys chartarum (strain CBS 109288 / IBT 7711)</name>
    <name type="common">Toxic black mold</name>
    <name type="synonym">Stilbospora chartarum</name>
    <dbReference type="NCBI Taxonomy" id="1280523"/>
    <lineage>
        <taxon>Eukaryota</taxon>
        <taxon>Fungi</taxon>
        <taxon>Dikarya</taxon>
        <taxon>Ascomycota</taxon>
        <taxon>Pezizomycotina</taxon>
        <taxon>Sordariomycetes</taxon>
        <taxon>Hypocreomycetidae</taxon>
        <taxon>Hypocreales</taxon>
        <taxon>Stachybotryaceae</taxon>
        <taxon>Stachybotrys</taxon>
    </lineage>
</organism>
<evidence type="ECO:0000256" key="1">
    <source>
        <dbReference type="ARBA" id="ARBA00004123"/>
    </source>
</evidence>
<accession>A0A084B646</accession>
<dbReference type="EMBL" id="KL647944">
    <property type="protein sequence ID" value="KEY73025.1"/>
    <property type="molecule type" value="Genomic_DNA"/>
</dbReference>
<feature type="region of interest" description="Disordered" evidence="6">
    <location>
        <begin position="127"/>
        <end position="171"/>
    </location>
</feature>
<dbReference type="InterPro" id="IPR050815">
    <property type="entry name" value="TF_fung"/>
</dbReference>
<evidence type="ECO:0000256" key="3">
    <source>
        <dbReference type="ARBA" id="ARBA00023015"/>
    </source>
</evidence>
<dbReference type="GO" id="GO:0008270">
    <property type="term" value="F:zinc ion binding"/>
    <property type="evidence" value="ECO:0007669"/>
    <property type="project" value="InterPro"/>
</dbReference>
<feature type="compositionally biased region" description="Polar residues" evidence="6">
    <location>
        <begin position="127"/>
        <end position="147"/>
    </location>
</feature>
<reference evidence="8 9" key="1">
    <citation type="journal article" date="2014" name="BMC Genomics">
        <title>Comparative genome sequencing reveals chemotype-specific gene clusters in the toxigenic black mold Stachybotrys.</title>
        <authorList>
            <person name="Semeiks J."/>
            <person name="Borek D."/>
            <person name="Otwinowski Z."/>
            <person name="Grishin N.V."/>
        </authorList>
    </citation>
    <scope>NUCLEOTIDE SEQUENCE [LARGE SCALE GENOMIC DNA]</scope>
    <source>
        <strain evidence="9">CBS 109288 / IBT 7711</strain>
    </source>
</reference>
<protein>
    <recommendedName>
        <fullName evidence="7">Zn(2)-C6 fungal-type domain-containing protein</fullName>
    </recommendedName>
</protein>
<dbReference type="SMART" id="SM00906">
    <property type="entry name" value="Fungal_trans"/>
    <property type="match status" value="1"/>
</dbReference>
<evidence type="ECO:0000313" key="8">
    <source>
        <dbReference type="EMBL" id="KEY73025.1"/>
    </source>
</evidence>
<keyword evidence="3" id="KW-0805">Transcription regulation</keyword>
<evidence type="ECO:0000256" key="2">
    <source>
        <dbReference type="ARBA" id="ARBA00022723"/>
    </source>
</evidence>
<dbReference type="SMART" id="SM00066">
    <property type="entry name" value="GAL4"/>
    <property type="match status" value="1"/>
</dbReference>
<dbReference type="PANTHER" id="PTHR47338:SF23">
    <property type="entry name" value="ZN(II)2CYS6 TRANSCRIPTION FACTOR (EUROFUNG)"/>
    <property type="match status" value="1"/>
</dbReference>
<evidence type="ECO:0000259" key="7">
    <source>
        <dbReference type="PROSITE" id="PS50048"/>
    </source>
</evidence>
<proteinExistence type="predicted"/>
<dbReference type="OrthoDB" id="4456959at2759"/>